<keyword evidence="1" id="KW-0812">Transmembrane</keyword>
<feature type="transmembrane region" description="Helical" evidence="1">
    <location>
        <begin position="29"/>
        <end position="56"/>
    </location>
</feature>
<protein>
    <submittedName>
        <fullName evidence="2">Uncharacterized protein</fullName>
    </submittedName>
</protein>
<proteinExistence type="predicted"/>
<sequence>MALDAEKIKRPAQCLTVCGSVAERCYYKVIYVVTSVVIVVVVLVVVVIVAVVVVVVVVVETAVVIAVLLLFLSLLLLPCSPGTQCILKFCVFQLCCVAFEFRCSLLCSTVMYCLFRTFCFSISTTSILIPLE</sequence>
<feature type="transmembrane region" description="Helical" evidence="1">
    <location>
        <begin position="62"/>
        <end position="79"/>
    </location>
</feature>
<keyword evidence="3" id="KW-1185">Reference proteome</keyword>
<comment type="caution">
    <text evidence="2">The sequence shown here is derived from an EMBL/GenBank/DDBJ whole genome shotgun (WGS) entry which is preliminary data.</text>
</comment>
<keyword evidence="1" id="KW-1133">Transmembrane helix</keyword>
<dbReference type="EMBL" id="BMAT01006382">
    <property type="protein sequence ID" value="GFS11568.1"/>
    <property type="molecule type" value="Genomic_DNA"/>
</dbReference>
<gene>
    <name evidence="2" type="ORF">ElyMa_003089600</name>
</gene>
<evidence type="ECO:0000313" key="2">
    <source>
        <dbReference type="EMBL" id="GFS11568.1"/>
    </source>
</evidence>
<reference evidence="2 3" key="1">
    <citation type="journal article" date="2021" name="Elife">
        <title>Chloroplast acquisition without the gene transfer in kleptoplastic sea slugs, Plakobranchus ocellatus.</title>
        <authorList>
            <person name="Maeda T."/>
            <person name="Takahashi S."/>
            <person name="Yoshida T."/>
            <person name="Shimamura S."/>
            <person name="Takaki Y."/>
            <person name="Nagai Y."/>
            <person name="Toyoda A."/>
            <person name="Suzuki Y."/>
            <person name="Arimoto A."/>
            <person name="Ishii H."/>
            <person name="Satoh N."/>
            <person name="Nishiyama T."/>
            <person name="Hasebe M."/>
            <person name="Maruyama T."/>
            <person name="Minagawa J."/>
            <person name="Obokata J."/>
            <person name="Shigenobu S."/>
        </authorList>
    </citation>
    <scope>NUCLEOTIDE SEQUENCE [LARGE SCALE GENOMIC DNA]</scope>
</reference>
<keyword evidence="1" id="KW-0472">Membrane</keyword>
<dbReference type="Proteomes" id="UP000762676">
    <property type="component" value="Unassembled WGS sequence"/>
</dbReference>
<dbReference type="AlphaFoldDB" id="A0AAV4ILT0"/>
<evidence type="ECO:0000313" key="3">
    <source>
        <dbReference type="Proteomes" id="UP000762676"/>
    </source>
</evidence>
<evidence type="ECO:0000256" key="1">
    <source>
        <dbReference type="SAM" id="Phobius"/>
    </source>
</evidence>
<accession>A0AAV4ILT0</accession>
<name>A0AAV4ILT0_9GAST</name>
<organism evidence="2 3">
    <name type="scientific">Elysia marginata</name>
    <dbReference type="NCBI Taxonomy" id="1093978"/>
    <lineage>
        <taxon>Eukaryota</taxon>
        <taxon>Metazoa</taxon>
        <taxon>Spiralia</taxon>
        <taxon>Lophotrochozoa</taxon>
        <taxon>Mollusca</taxon>
        <taxon>Gastropoda</taxon>
        <taxon>Heterobranchia</taxon>
        <taxon>Euthyneura</taxon>
        <taxon>Panpulmonata</taxon>
        <taxon>Sacoglossa</taxon>
        <taxon>Placobranchoidea</taxon>
        <taxon>Plakobranchidae</taxon>
        <taxon>Elysia</taxon>
    </lineage>
</organism>